<dbReference type="Proteomes" id="UP000790787">
    <property type="component" value="Chromosome 9"/>
</dbReference>
<proteinExistence type="predicted"/>
<dbReference type="RefSeq" id="XP_075077118.1">
    <property type="nucleotide sequence ID" value="XM_075221017.1"/>
</dbReference>
<accession>A0AC58RWM0</accession>
<gene>
    <name evidence="2" type="primary">LOC142163869</name>
</gene>
<reference evidence="2" key="2">
    <citation type="submission" date="2025-08" db="UniProtKB">
        <authorList>
            <consortium name="RefSeq"/>
        </authorList>
    </citation>
    <scope>IDENTIFICATION</scope>
    <source>
        <tissue evidence="2">Leaf</tissue>
    </source>
</reference>
<evidence type="ECO:0000313" key="2">
    <source>
        <dbReference type="RefSeq" id="XP_075077118.1"/>
    </source>
</evidence>
<reference evidence="1" key="1">
    <citation type="journal article" date="2014" name="Nat. Commun.">
        <title>The tobacco genome sequence and its comparison with those of tomato and potato.</title>
        <authorList>
            <person name="Sierro N."/>
            <person name="Battey J.N."/>
            <person name="Ouadi S."/>
            <person name="Bakaher N."/>
            <person name="Bovet L."/>
            <person name="Willig A."/>
            <person name="Goepfert S."/>
            <person name="Peitsch M.C."/>
            <person name="Ivanov N.V."/>
        </authorList>
    </citation>
    <scope>NUCLEOTIDE SEQUENCE [LARGE SCALE GENOMIC DNA]</scope>
</reference>
<protein>
    <submittedName>
        <fullName evidence="2">Uncharacterized protein LOC142163869</fullName>
    </submittedName>
</protein>
<organism evidence="1 2">
    <name type="scientific">Nicotiana tabacum</name>
    <name type="common">Common tobacco</name>
    <dbReference type="NCBI Taxonomy" id="4097"/>
    <lineage>
        <taxon>Eukaryota</taxon>
        <taxon>Viridiplantae</taxon>
        <taxon>Streptophyta</taxon>
        <taxon>Embryophyta</taxon>
        <taxon>Tracheophyta</taxon>
        <taxon>Spermatophyta</taxon>
        <taxon>Magnoliopsida</taxon>
        <taxon>eudicotyledons</taxon>
        <taxon>Gunneridae</taxon>
        <taxon>Pentapetalae</taxon>
        <taxon>asterids</taxon>
        <taxon>lamiids</taxon>
        <taxon>Solanales</taxon>
        <taxon>Solanaceae</taxon>
        <taxon>Nicotianoideae</taxon>
        <taxon>Nicotianeae</taxon>
        <taxon>Nicotiana</taxon>
    </lineage>
</organism>
<sequence length="361" mass="42562">MIITKPRTYPTGFQKLHESFLSRAHGKFKDVRQIFVKNSNKCGLKVYHSRSLSFMWRLWRHKLSTYDLWRRQGYIIVSRCWCCKHPTDETFELIFLTSHTVSKVWQHFLGYAGNSIQLIQVKQVIRAWWNIDCCPKLKPLFQEAPSINTWELWKKGNTCRNRVTVSTNRVIHEVNKTLHNLARIKFPWLSHIPVLWPEMIQFFEAYKPILITRKFTWQLPRERWYKCNTGGASKGNPGPSSLGFCVRDNAGDLIYARSVNLDETTNVVAEAKAILQGLEYCYANSLHPLILETDCLLLKKIIEREWEPHWCVMAEVQKIQELRDHFNVIFQHVYREGNTLADYIANIAFSFARTTHFYSFT</sequence>
<evidence type="ECO:0000313" key="1">
    <source>
        <dbReference type="Proteomes" id="UP000790787"/>
    </source>
</evidence>
<name>A0AC58RWM0_TOBAC</name>
<keyword evidence="1" id="KW-1185">Reference proteome</keyword>